<dbReference type="RefSeq" id="WP_144986963.1">
    <property type="nucleotide sequence ID" value="NZ_VNJK01000001.1"/>
</dbReference>
<dbReference type="PANTHER" id="PTHR46211:SF14">
    <property type="entry name" value="GLYCEROPHOSPHODIESTER PHOSPHODIESTERASE"/>
    <property type="match status" value="1"/>
</dbReference>
<evidence type="ECO:0000259" key="1">
    <source>
        <dbReference type="PROSITE" id="PS51704"/>
    </source>
</evidence>
<dbReference type="InterPro" id="IPR030395">
    <property type="entry name" value="GP_PDE_dom"/>
</dbReference>
<organism evidence="2 3">
    <name type="scientific">Paenibacillus agilis</name>
    <dbReference type="NCBI Taxonomy" id="3020863"/>
    <lineage>
        <taxon>Bacteria</taxon>
        <taxon>Bacillati</taxon>
        <taxon>Bacillota</taxon>
        <taxon>Bacilli</taxon>
        <taxon>Bacillales</taxon>
        <taxon>Paenibacillaceae</taxon>
        <taxon>Paenibacillus</taxon>
    </lineage>
</organism>
<dbReference type="PROSITE" id="PS51704">
    <property type="entry name" value="GP_PDE"/>
    <property type="match status" value="1"/>
</dbReference>
<dbReference type="Gene3D" id="3.20.20.190">
    <property type="entry name" value="Phosphatidylinositol (PI) phosphodiesterase"/>
    <property type="match status" value="1"/>
</dbReference>
<name>A0A559IWG7_9BACL</name>
<reference evidence="2 3" key="1">
    <citation type="submission" date="2019-07" db="EMBL/GenBank/DDBJ databases">
        <authorList>
            <person name="Kim J."/>
        </authorList>
    </citation>
    <scope>NUCLEOTIDE SEQUENCE [LARGE SCALE GENOMIC DNA]</scope>
    <source>
        <strain evidence="2 3">N4</strain>
    </source>
</reference>
<dbReference type="GO" id="GO:0008081">
    <property type="term" value="F:phosphoric diester hydrolase activity"/>
    <property type="evidence" value="ECO:0007669"/>
    <property type="project" value="InterPro"/>
</dbReference>
<keyword evidence="3" id="KW-1185">Reference proteome</keyword>
<proteinExistence type="predicted"/>
<dbReference type="PANTHER" id="PTHR46211">
    <property type="entry name" value="GLYCEROPHOSPHORYL DIESTER PHOSPHODIESTERASE"/>
    <property type="match status" value="1"/>
</dbReference>
<dbReference type="SUPFAM" id="SSF51695">
    <property type="entry name" value="PLC-like phosphodiesterases"/>
    <property type="match status" value="1"/>
</dbReference>
<dbReference type="Proteomes" id="UP000318102">
    <property type="component" value="Unassembled WGS sequence"/>
</dbReference>
<feature type="domain" description="GP-PDE" evidence="1">
    <location>
        <begin position="3"/>
        <end position="237"/>
    </location>
</feature>
<dbReference type="OrthoDB" id="384721at2"/>
<dbReference type="Pfam" id="PF03009">
    <property type="entry name" value="GDPD"/>
    <property type="match status" value="1"/>
</dbReference>
<protein>
    <submittedName>
        <fullName evidence="2">Glycerophosphodiester phosphodiesterase</fullName>
    </submittedName>
</protein>
<dbReference type="AlphaFoldDB" id="A0A559IWG7"/>
<dbReference type="EMBL" id="VNJK01000001">
    <property type="protein sequence ID" value="TVX91963.1"/>
    <property type="molecule type" value="Genomic_DNA"/>
</dbReference>
<comment type="caution">
    <text evidence="2">The sequence shown here is derived from an EMBL/GenBank/DDBJ whole genome shotgun (WGS) entry which is preliminary data.</text>
</comment>
<dbReference type="InterPro" id="IPR017946">
    <property type="entry name" value="PLC-like_Pdiesterase_TIM-brl"/>
</dbReference>
<dbReference type="GO" id="GO:0006629">
    <property type="term" value="P:lipid metabolic process"/>
    <property type="evidence" value="ECO:0007669"/>
    <property type="project" value="InterPro"/>
</dbReference>
<sequence length="238" mass="26677">MKIEIVAHRGHAGVFPENTMEAFRRSVALRADSIELDIHHSREGVPVVIHDDTMDRTTTVTGSVRSLSVSQIQAADAGSKFKSEFSGCNVPLLEEALKLCQDCEAGLQLEIKEQINEDEARALLHLLSVYDMSKRTMIISFYKQNLDLLRRLDADIELGFLTTEPIELDSLVPLAPSCLCAHYPLLLKHPELIKQARGLNVDVAVWTIRDIETAKQLVKLGVYRLTSDIPLNHQELQL</sequence>
<evidence type="ECO:0000313" key="3">
    <source>
        <dbReference type="Proteomes" id="UP000318102"/>
    </source>
</evidence>
<evidence type="ECO:0000313" key="2">
    <source>
        <dbReference type="EMBL" id="TVX91963.1"/>
    </source>
</evidence>
<accession>A0A559IWG7</accession>
<gene>
    <name evidence="2" type="ORF">FPZ44_02165</name>
</gene>